<proteinExistence type="predicted"/>
<dbReference type="AlphaFoldDB" id="A0A0D2ZQH8"/>
<keyword evidence="4" id="KW-1185">Reference proteome</keyword>
<protein>
    <recommendedName>
        <fullName evidence="2">CTCHY-type domain-containing protein</fullName>
    </recommendedName>
</protein>
<dbReference type="GO" id="GO:0008270">
    <property type="term" value="F:zinc ion binding"/>
    <property type="evidence" value="ECO:0007669"/>
    <property type="project" value="UniProtKB-KW"/>
</dbReference>
<reference evidence="3" key="1">
    <citation type="journal article" date="2014" name="Genome Biol.">
        <title>Transcriptome and methylome profiling reveals relics of genome dominance in the mesopolyploid Brassica oleracea.</title>
        <authorList>
            <person name="Parkin I.A."/>
            <person name="Koh C."/>
            <person name="Tang H."/>
            <person name="Robinson S.J."/>
            <person name="Kagale S."/>
            <person name="Clarke W.E."/>
            <person name="Town C.D."/>
            <person name="Nixon J."/>
            <person name="Krishnakumar V."/>
            <person name="Bidwell S.L."/>
            <person name="Denoeud F."/>
            <person name="Belcram H."/>
            <person name="Links M.G."/>
            <person name="Just J."/>
            <person name="Clarke C."/>
            <person name="Bender T."/>
            <person name="Huebert T."/>
            <person name="Mason A.S."/>
            <person name="Pires J.C."/>
            <person name="Barker G."/>
            <person name="Moore J."/>
            <person name="Walley P.G."/>
            <person name="Manoli S."/>
            <person name="Batley J."/>
            <person name="Edwards D."/>
            <person name="Nelson M.N."/>
            <person name="Wang X."/>
            <person name="Paterson A.H."/>
            <person name="King G."/>
            <person name="Bancroft I."/>
            <person name="Chalhoub B."/>
            <person name="Sharpe A.G."/>
        </authorList>
    </citation>
    <scope>NUCLEOTIDE SEQUENCE [LARGE SCALE GENOMIC DNA]</scope>
    <source>
        <strain evidence="3">cv. TO1000</strain>
    </source>
</reference>
<dbReference type="STRING" id="109376.A0A0D2ZQH8"/>
<dbReference type="GO" id="GO:0006511">
    <property type="term" value="P:ubiquitin-dependent protein catabolic process"/>
    <property type="evidence" value="ECO:0007669"/>
    <property type="project" value="TreeGrafter"/>
</dbReference>
<dbReference type="InterPro" id="IPR017921">
    <property type="entry name" value="Znf_CTCHY"/>
</dbReference>
<dbReference type="GO" id="GO:0061630">
    <property type="term" value="F:ubiquitin protein ligase activity"/>
    <property type="evidence" value="ECO:0007669"/>
    <property type="project" value="TreeGrafter"/>
</dbReference>
<dbReference type="PROSITE" id="PS51270">
    <property type="entry name" value="ZF_CTCHY"/>
    <property type="match status" value="1"/>
</dbReference>
<organism evidence="3 4">
    <name type="scientific">Brassica oleracea var. oleracea</name>
    <dbReference type="NCBI Taxonomy" id="109376"/>
    <lineage>
        <taxon>Eukaryota</taxon>
        <taxon>Viridiplantae</taxon>
        <taxon>Streptophyta</taxon>
        <taxon>Embryophyta</taxon>
        <taxon>Tracheophyta</taxon>
        <taxon>Spermatophyta</taxon>
        <taxon>Magnoliopsida</taxon>
        <taxon>eudicotyledons</taxon>
        <taxon>Gunneridae</taxon>
        <taxon>Pentapetalae</taxon>
        <taxon>rosids</taxon>
        <taxon>malvids</taxon>
        <taxon>Brassicales</taxon>
        <taxon>Brassicaceae</taxon>
        <taxon>Brassiceae</taxon>
        <taxon>Brassica</taxon>
    </lineage>
</organism>
<dbReference type="EnsemblPlants" id="Bo00679s100.1">
    <property type="protein sequence ID" value="Bo00679s100.1"/>
    <property type="gene ID" value="Bo00679s100"/>
</dbReference>
<dbReference type="eggNOG" id="KOG1940">
    <property type="taxonomic scope" value="Eukaryota"/>
</dbReference>
<keyword evidence="1" id="KW-0863">Zinc-finger</keyword>
<dbReference type="SUPFAM" id="SSF161245">
    <property type="entry name" value="Zinc hairpin stack"/>
    <property type="match status" value="1"/>
</dbReference>
<dbReference type="GO" id="GO:0016567">
    <property type="term" value="P:protein ubiquitination"/>
    <property type="evidence" value="ECO:0007669"/>
    <property type="project" value="TreeGrafter"/>
</dbReference>
<evidence type="ECO:0000313" key="4">
    <source>
        <dbReference type="Proteomes" id="UP000032141"/>
    </source>
</evidence>
<dbReference type="PANTHER" id="PTHR21319:SF61">
    <property type="entry name" value="ZINC FINGER PROTEIN BRUTUS"/>
    <property type="match status" value="1"/>
</dbReference>
<dbReference type="Gramene" id="Bo00679s100.1">
    <property type="protein sequence ID" value="Bo00679s100.1"/>
    <property type="gene ID" value="Bo00679s100"/>
</dbReference>
<keyword evidence="1" id="KW-0862">Zinc</keyword>
<reference evidence="3" key="2">
    <citation type="submission" date="2015-06" db="UniProtKB">
        <authorList>
            <consortium name="EnsemblPlants"/>
        </authorList>
    </citation>
    <scope>IDENTIFICATION</scope>
</reference>
<evidence type="ECO:0000313" key="3">
    <source>
        <dbReference type="EnsemblPlants" id="Bo00679s100.1"/>
    </source>
</evidence>
<dbReference type="InterPro" id="IPR037275">
    <property type="entry name" value="Znf_CTCHY_sf"/>
</dbReference>
<dbReference type="HOGENOM" id="CLU_1404247_0_0_1"/>
<feature type="domain" description="CTCHY-type" evidence="2">
    <location>
        <begin position="79"/>
        <end position="145"/>
    </location>
</feature>
<evidence type="ECO:0000259" key="2">
    <source>
        <dbReference type="PROSITE" id="PS51270"/>
    </source>
</evidence>
<name>A0A0D2ZQH8_BRAOL</name>
<dbReference type="GO" id="GO:0005634">
    <property type="term" value="C:nucleus"/>
    <property type="evidence" value="ECO:0007669"/>
    <property type="project" value="TreeGrafter"/>
</dbReference>
<accession>A0A0D2ZQH8</accession>
<sequence>MVMLHLDVSRLFEIPRSRYMDASITSETASLGLLVVVSCSLVDSAMTKKLVTEMLCIRCLKVQPCGPICTTPSCDGFPMAKHYCSICKLFDDERAVYHCPFCNLCRVGEGLGIDYFHCMTSTNRPSCDTTIKRSDKASTARFRENDAVRLIDQPLQLSDRPSIPSNLQTLESITSQKALRSLMDWGGTYCRGWI</sequence>
<dbReference type="Proteomes" id="UP000032141">
    <property type="component" value="Unassembled WGS sequence"/>
</dbReference>
<evidence type="ECO:0000256" key="1">
    <source>
        <dbReference type="PROSITE-ProRule" id="PRU00965"/>
    </source>
</evidence>
<dbReference type="PANTHER" id="PTHR21319">
    <property type="entry name" value="RING FINGER AND CHY ZINC FINGER DOMAIN-CONTAINING PROTEIN 1"/>
    <property type="match status" value="1"/>
</dbReference>
<keyword evidence="1" id="KW-0479">Metal-binding</keyword>